<dbReference type="GO" id="GO:0006508">
    <property type="term" value="P:proteolysis"/>
    <property type="evidence" value="ECO:0007669"/>
    <property type="project" value="UniProtKB-KW"/>
</dbReference>
<keyword evidence="4" id="KW-0812">Transmembrane</keyword>
<feature type="transmembrane region" description="Helical" evidence="4">
    <location>
        <begin position="1973"/>
        <end position="1993"/>
    </location>
</feature>
<dbReference type="GO" id="GO:0004190">
    <property type="term" value="F:aspartic-type endopeptidase activity"/>
    <property type="evidence" value="ECO:0007669"/>
    <property type="project" value="UniProtKB-KW"/>
</dbReference>
<evidence type="ECO:0000256" key="3">
    <source>
        <dbReference type="ARBA" id="ARBA00022750"/>
    </source>
</evidence>
<dbReference type="PANTHER" id="PTHR47966:SF51">
    <property type="entry name" value="BETA-SITE APP-CLEAVING ENZYME, ISOFORM A-RELATED"/>
    <property type="match status" value="1"/>
</dbReference>
<keyword evidence="4" id="KW-0472">Membrane</keyword>
<keyword evidence="3" id="KW-0378">Hydrolase</keyword>
<sequence length="2178" mass="238655">MPSIMVLRGSRFTTDGQSFTVSYGSGSVSGAVFDDVITMGTEDVDGVSGGGRIAVRCRLGQIESEDINIQRFESEGIVGLGFAALASITTSPFVHDALGLGVFSLYISPLPNDNAPSSQLILGGTTQPRDRSIHELNDHSFDAKNDKVGVDPNLAGPNASWHYFPLLDPQHYVDVEGFWAIEMTGMELAATRINTDLAAHVAVIDSGTSLMLLPVAVFLDLMEHLCRHLDPQAPCDTPLIHGIQCTDCTHAFFPPLSLRFTAHGPLVSTLETISRLVDPFPNSSQPLHVMTTSTCSRSRSIKTFAEKALDMFMKAPQVSVRGARIPSDMSARAPTSKSWAHLSEFPVIRRSSAHKHPMVTSAFPPACGMIYIVLSLALSAYYAVLVTQHLANDLWWPNFNATGAHSYLVDMINMELLHAIRVGGVDFAAFDPALALPRDYSRVDTANPISTTYNRALLYSQRFDFDNIIPTLRVPFVGIVVRFTQYCWVDFNQTWETAHTDARQARCNQRYASNGAVYWETSLRNVKWAAFQRAFGGAEGAFTITIANAILKHPHGSSYLKYLSQCNGNVPVADEAAYWRAHNISFFQLGFENYFSVGIVDTVNVVNALGLQQSLTIKQVDAKTRGSGWTTMLMSWGVGNDLAILSSNGHSMIRGDPANLQFSPACTSQAMVDNGECAHTIDEMYGYDDSYPVVNVTHACIGPYGSVDLMLMALPIEVSAAVTSWEALVTAEILRGGAFYSAMQDQALNDPAWLDPVPREWTNPNWLYMGGDPTCPTRSPVPFVQSSWAFDVSCDLQSPLELPVSKLQLLFAVASFSLSHEMDEMTAGQAATLCGLCTSARSGTCEKLVLAAVKAFHQLCRIDQPTSCHDLVPAMSSAQSAVSSSKVGLVQFALDTGNDGSPFLLQQVLLSGTTSDENLWDFFGWLYVYEWAYATREVVSFQGDAGVHTLMSDAYEPLTSQVKALEVPVSACQYLRVITIYVTFGLSVVGTLVLGFAAAQHLHVKGANLLCFNRVAGSVWIGRPFQLVRGMTALIVLATSPLAFDQSHGYAKFWFRPRMWFDVCVLAGEATWITYVLQDMLLLFLGNVFRQSYVPVVGTAVVWLAHVFVEVASPFQASMRLDRRCTSIDLEVNIRCSSGVVHVGSLDRVNVLLAIQVSVVLGTFALFKAWHWLRQTPHRHRKDGHLLISGVALTFLHFGDVNADGDDEALLLDRATCAMCGLLCYRDYVFDIKLWILVHDSHANARSAVDNMKQFPSPNLALPYMDMSTTVDVVAVQSARHHRRYMAIGLAVAGCVYMALSVAGSVSFLLVSHVSMANDFWWGSFNATGAHAFISTWYNGLMATAISNAPLGQVHLNDIQFIDPSRSYAANATTTAVPALYAAMVVHESAADLQKIVTGLRQMDGCSLPWIATQYCWVDFGKSWEMGNSLARQRRCESQYSDNGAVYLESVLRNAQWKEFTSCWGQSLEIALARDLRQTIQGASWWSSVQKVDTTVQDEVLYWQTQGGIQYFDTAWQNYKTIGIVESYGIQNAFGLVYSMTLKSTNGSFRLALETSRKAYWGLAADLWAVTSSTLPIMSNRSLIRHSANFAFRNTSVASVMAHNRSLPWPLSGQFATFDAVVGPFGSVDLKFLPRPTSLVRFVQQAKDVVYTAIRLDNDTNARYMGLAIPGQFGAVVPSWDGLSCAGGNVLCPEAAADTACSSGLGQFVGVNTVCGLLQGEVLTPTPLQSVLAVIATGLARSTITTTDLTKPCAYIAPSSLCKRLVYAPIMFALNSSGVASALPTLLALAQVANADVRAANVSIVQWTRPLQSRGPRTLSSISFFAANTTVFHWHMWHFILEWATLSREVVSFQGDVGTVTVLTTYVAAVSGAFNPLEVPVNVAYYMRITCMYTTGVIGTVGAFAIVYALVSKFHVEGYNMFKINRVAGVVWVGRPLLFLRSMTAICLLSTQSLELVKDRNLTYFANVQRADVTRIFVTLLSAGEVSWLVFVLNDIGTVITKQYTQSYSSKCGVLVWLVSAALSFGQPVVNTADVGRTCDVDAVDWQLVCSTGVVHIGSPCRFWVLIGVCVGATVVCFVIDYIRFPHLEGLPRSSLFLSSSAKFLFSMDGWTEFEVYHLDMSSAAMNGMLAVPCPHGFYIFDVKTWKLMYIPAQHGIRTELLHRKGRSYLRNAIPLAE</sequence>
<dbReference type="EMBL" id="QUTA01005349">
    <property type="protein sequence ID" value="RHY16152.1"/>
    <property type="molecule type" value="Genomic_DNA"/>
</dbReference>
<dbReference type="InterPro" id="IPR001461">
    <property type="entry name" value="Aspartic_peptidase_A1"/>
</dbReference>
<protein>
    <recommendedName>
        <fullName evidence="5">Peptidase A1 domain-containing protein</fullName>
    </recommendedName>
</protein>
<keyword evidence="2" id="KW-0645">Protease</keyword>
<dbReference type="InterPro" id="IPR033121">
    <property type="entry name" value="PEPTIDASE_A1"/>
</dbReference>
<dbReference type="CDD" id="cd05471">
    <property type="entry name" value="pepsin_like"/>
    <property type="match status" value="1"/>
</dbReference>
<dbReference type="InterPro" id="IPR021109">
    <property type="entry name" value="Peptidase_aspartic_dom_sf"/>
</dbReference>
<dbReference type="SUPFAM" id="SSF50630">
    <property type="entry name" value="Acid proteases"/>
    <property type="match status" value="1"/>
</dbReference>
<feature type="transmembrane region" description="Helical" evidence="4">
    <location>
        <begin position="1932"/>
        <end position="1953"/>
    </location>
</feature>
<organism evidence="6 7">
    <name type="scientific">Aphanomyces astaci</name>
    <name type="common">Crayfish plague agent</name>
    <dbReference type="NCBI Taxonomy" id="112090"/>
    <lineage>
        <taxon>Eukaryota</taxon>
        <taxon>Sar</taxon>
        <taxon>Stramenopiles</taxon>
        <taxon>Oomycota</taxon>
        <taxon>Saprolegniomycetes</taxon>
        <taxon>Saprolegniales</taxon>
        <taxon>Verrucalvaceae</taxon>
        <taxon>Aphanomyces</taxon>
    </lineage>
</organism>
<name>A0A397B7M6_APHAT</name>
<comment type="similarity">
    <text evidence="1">Belongs to the peptidase A1 family.</text>
</comment>
<dbReference type="Gene3D" id="2.40.70.10">
    <property type="entry name" value="Acid Proteases"/>
    <property type="match status" value="2"/>
</dbReference>
<evidence type="ECO:0000259" key="5">
    <source>
        <dbReference type="PROSITE" id="PS51767"/>
    </source>
</evidence>
<keyword evidence="4" id="KW-1133">Transmembrane helix</keyword>
<feature type="transmembrane region" description="Helical" evidence="4">
    <location>
        <begin position="1092"/>
        <end position="1109"/>
    </location>
</feature>
<evidence type="ECO:0000313" key="6">
    <source>
        <dbReference type="EMBL" id="RHY16152.1"/>
    </source>
</evidence>
<evidence type="ECO:0000256" key="4">
    <source>
        <dbReference type="SAM" id="Phobius"/>
    </source>
</evidence>
<feature type="domain" description="Peptidase A1" evidence="5">
    <location>
        <begin position="1"/>
        <end position="328"/>
    </location>
</feature>
<comment type="caution">
    <text evidence="6">The sequence shown here is derived from an EMBL/GenBank/DDBJ whole genome shotgun (WGS) entry which is preliminary data.</text>
</comment>
<evidence type="ECO:0000256" key="2">
    <source>
        <dbReference type="ARBA" id="ARBA00022670"/>
    </source>
</evidence>
<dbReference type="VEuPathDB" id="FungiDB:H257_09732"/>
<evidence type="ECO:0000256" key="1">
    <source>
        <dbReference type="ARBA" id="ARBA00007447"/>
    </source>
</evidence>
<dbReference type="InterPro" id="IPR034164">
    <property type="entry name" value="Pepsin-like_dom"/>
</dbReference>
<feature type="transmembrane region" description="Helical" evidence="4">
    <location>
        <begin position="1885"/>
        <end position="1911"/>
    </location>
</feature>
<feature type="transmembrane region" description="Helical" evidence="4">
    <location>
        <begin position="1020"/>
        <end position="1039"/>
    </location>
</feature>
<dbReference type="VEuPathDB" id="FungiDB:H257_09735"/>
<reference evidence="6 7" key="1">
    <citation type="submission" date="2018-08" db="EMBL/GenBank/DDBJ databases">
        <title>Aphanomyces genome sequencing and annotation.</title>
        <authorList>
            <person name="Minardi D."/>
            <person name="Oidtmann B."/>
            <person name="Van Der Giezen M."/>
            <person name="Studholme D.J."/>
        </authorList>
    </citation>
    <scope>NUCLEOTIDE SEQUENCE [LARGE SCALE GENOMIC DNA]</scope>
    <source>
        <strain evidence="6 7">Yx</strain>
    </source>
</reference>
<evidence type="ECO:0000313" key="7">
    <source>
        <dbReference type="Proteomes" id="UP000266239"/>
    </source>
</evidence>
<dbReference type="PROSITE" id="PS51767">
    <property type="entry name" value="PEPTIDASE_A1"/>
    <property type="match status" value="1"/>
</dbReference>
<feature type="transmembrane region" description="Helical" evidence="4">
    <location>
        <begin position="1059"/>
        <end position="1085"/>
    </location>
</feature>
<feature type="transmembrane region" description="Helical" evidence="4">
    <location>
        <begin position="1287"/>
        <end position="1310"/>
    </location>
</feature>
<dbReference type="PANTHER" id="PTHR47966">
    <property type="entry name" value="BETA-SITE APP-CLEAVING ENZYME, ISOFORM A-RELATED"/>
    <property type="match status" value="1"/>
</dbReference>
<keyword evidence="3" id="KW-0064">Aspartyl protease</keyword>
<accession>A0A397B7M6</accession>
<gene>
    <name evidence="6" type="ORF">DYB25_001441</name>
</gene>
<feature type="transmembrane region" description="Helical" evidence="4">
    <location>
        <begin position="978"/>
        <end position="999"/>
    </location>
</feature>
<dbReference type="Proteomes" id="UP000266239">
    <property type="component" value="Unassembled WGS sequence"/>
</dbReference>
<dbReference type="Pfam" id="PF00026">
    <property type="entry name" value="Asp"/>
    <property type="match status" value="1"/>
</dbReference>
<feature type="transmembrane region" description="Helical" evidence="4">
    <location>
        <begin position="1151"/>
        <end position="1173"/>
    </location>
</feature>
<proteinExistence type="inferred from homology"/>
<feature type="transmembrane region" description="Helical" evidence="4">
    <location>
        <begin position="2063"/>
        <end position="2083"/>
    </location>
</feature>